<dbReference type="EMBL" id="LUCH01000605">
    <property type="protein sequence ID" value="KAF5404730.1"/>
    <property type="molecule type" value="Genomic_DNA"/>
</dbReference>
<accession>A0A8J4STB4</accession>
<comment type="caution">
    <text evidence="1">The sequence shown here is derived from an EMBL/GenBank/DDBJ whole genome shotgun (WGS) entry which is preliminary data.</text>
</comment>
<dbReference type="Proteomes" id="UP000748531">
    <property type="component" value="Unassembled WGS sequence"/>
</dbReference>
<gene>
    <name evidence="1" type="ORF">PHET_01638</name>
</gene>
<evidence type="ECO:0000313" key="2">
    <source>
        <dbReference type="Proteomes" id="UP000748531"/>
    </source>
</evidence>
<reference evidence="1" key="1">
    <citation type="submission" date="2019-05" db="EMBL/GenBank/DDBJ databases">
        <title>Annotation for the trematode Paragonimus heterotremus.</title>
        <authorList>
            <person name="Choi Y.-J."/>
        </authorList>
    </citation>
    <scope>NUCLEOTIDE SEQUENCE</scope>
    <source>
        <strain evidence="1">LC</strain>
    </source>
</reference>
<name>A0A8J4STB4_9TREM</name>
<protein>
    <submittedName>
        <fullName evidence="1">Uncharacterized protein</fullName>
    </submittedName>
</protein>
<evidence type="ECO:0000313" key="1">
    <source>
        <dbReference type="EMBL" id="KAF5404730.1"/>
    </source>
</evidence>
<proteinExistence type="predicted"/>
<dbReference type="OrthoDB" id="10354137at2759"/>
<keyword evidence="2" id="KW-1185">Reference proteome</keyword>
<dbReference type="AlphaFoldDB" id="A0A8J4STB4"/>
<organism evidence="1 2">
    <name type="scientific">Paragonimus heterotremus</name>
    <dbReference type="NCBI Taxonomy" id="100268"/>
    <lineage>
        <taxon>Eukaryota</taxon>
        <taxon>Metazoa</taxon>
        <taxon>Spiralia</taxon>
        <taxon>Lophotrochozoa</taxon>
        <taxon>Platyhelminthes</taxon>
        <taxon>Trematoda</taxon>
        <taxon>Digenea</taxon>
        <taxon>Plagiorchiida</taxon>
        <taxon>Troglotremata</taxon>
        <taxon>Troglotrematidae</taxon>
        <taxon>Paragonimus</taxon>
    </lineage>
</organism>
<sequence length="95" mass="10660">MRPWVTIPWACSVEVYSIEYRLGGLVVFSVQHVLIAYGLVQSVSIDRLIDSASDGILFKFTCLQRNLQRSKKSGVHIKVNSLIIHALTSVFAHQC</sequence>